<dbReference type="InterPro" id="IPR015943">
    <property type="entry name" value="WD40/YVTN_repeat-like_dom_sf"/>
</dbReference>
<name>A0ABT3Q5M6_9PROT</name>
<keyword evidence="3" id="KW-1185">Reference proteome</keyword>
<feature type="signal peptide" evidence="1">
    <location>
        <begin position="1"/>
        <end position="29"/>
    </location>
</feature>
<sequence>MKHGLKSIGWGFVVGMVAACACTMPAARAADLPGPDGNYDYAAFDQGTGHLYIARATSVTDYDLKSGKAAVSIGHIQHGHAVLPLKGSTDLLVTSGDDDTVRFIDRTDGHETGRIAVGRKPDGAVIDERHGRAFVINAKGGTVSVIDLASRKVTTTVTLKPGLEFPALGHDGTLYVNNEDTNEIETVNTTAMAAGPAIALGGCAKPSGLAYDEASDRLIAACANGTAAIASAGRKTLEGLVTIGSKPDAVILDAVRRRAYIPCGASGELDQISLAGPGLPGVVKRIPTETGARTGALDARTGTLYLPAARFTPPTPGQAHGTMIAGTFHVLVVNAS</sequence>
<feature type="chain" id="PRO_5046233343" description="Gluconolactonase" evidence="1">
    <location>
        <begin position="30"/>
        <end position="336"/>
    </location>
</feature>
<proteinExistence type="predicted"/>
<dbReference type="Gene3D" id="2.130.10.10">
    <property type="entry name" value="YVTN repeat-like/Quinoprotein amine dehydrogenase"/>
    <property type="match status" value="1"/>
</dbReference>
<evidence type="ECO:0008006" key="4">
    <source>
        <dbReference type="Google" id="ProtNLM"/>
    </source>
</evidence>
<dbReference type="InterPro" id="IPR051200">
    <property type="entry name" value="Host-pathogen_enzymatic-act"/>
</dbReference>
<dbReference type="PANTHER" id="PTHR47197:SF3">
    <property type="entry name" value="DIHYDRO-HEME D1 DEHYDROGENASE"/>
    <property type="match status" value="1"/>
</dbReference>
<keyword evidence="1" id="KW-0732">Signal</keyword>
<evidence type="ECO:0000256" key="1">
    <source>
        <dbReference type="SAM" id="SignalP"/>
    </source>
</evidence>
<dbReference type="PROSITE" id="PS51257">
    <property type="entry name" value="PROKAR_LIPOPROTEIN"/>
    <property type="match status" value="1"/>
</dbReference>
<evidence type="ECO:0000313" key="3">
    <source>
        <dbReference type="Proteomes" id="UP001526446"/>
    </source>
</evidence>
<evidence type="ECO:0000313" key="2">
    <source>
        <dbReference type="EMBL" id="MCX2560551.1"/>
    </source>
</evidence>
<dbReference type="EMBL" id="JAPIUX010000002">
    <property type="protein sequence ID" value="MCX2560551.1"/>
    <property type="molecule type" value="Genomic_DNA"/>
</dbReference>
<protein>
    <recommendedName>
        <fullName evidence="4">Gluconolactonase</fullName>
    </recommendedName>
</protein>
<dbReference type="SUPFAM" id="SSF51004">
    <property type="entry name" value="C-terminal (heme d1) domain of cytochrome cd1-nitrite reductase"/>
    <property type="match status" value="1"/>
</dbReference>
<comment type="caution">
    <text evidence="2">The sequence shown here is derived from an EMBL/GenBank/DDBJ whole genome shotgun (WGS) entry which is preliminary data.</text>
</comment>
<reference evidence="2 3" key="1">
    <citation type="submission" date="2022-11" db="EMBL/GenBank/DDBJ databases">
        <title>Genome sequencing of Acetobacter type strain.</title>
        <authorList>
            <person name="Heo J."/>
            <person name="Lee D."/>
            <person name="Han B.-H."/>
            <person name="Hong S.-B."/>
            <person name="Kwon S.-W."/>
        </authorList>
    </citation>
    <scope>NUCLEOTIDE SEQUENCE [LARGE SCALE GENOMIC DNA]</scope>
    <source>
        <strain evidence="2 3">KACC 21251</strain>
    </source>
</reference>
<accession>A0ABT3Q5M6</accession>
<dbReference type="RefSeq" id="WP_198911949.1">
    <property type="nucleotide sequence ID" value="NZ_JAPIUX010000002.1"/>
</dbReference>
<organism evidence="2 3">
    <name type="scientific">Acetobacter farinalis</name>
    <dbReference type="NCBI Taxonomy" id="1260984"/>
    <lineage>
        <taxon>Bacteria</taxon>
        <taxon>Pseudomonadati</taxon>
        <taxon>Pseudomonadota</taxon>
        <taxon>Alphaproteobacteria</taxon>
        <taxon>Acetobacterales</taxon>
        <taxon>Acetobacteraceae</taxon>
        <taxon>Acetobacter</taxon>
    </lineage>
</organism>
<dbReference type="InterPro" id="IPR011048">
    <property type="entry name" value="Haem_d1_sf"/>
</dbReference>
<gene>
    <name evidence="2" type="ORF">OQ252_03905</name>
</gene>
<dbReference type="PANTHER" id="PTHR47197">
    <property type="entry name" value="PROTEIN NIRF"/>
    <property type="match status" value="1"/>
</dbReference>
<dbReference type="Proteomes" id="UP001526446">
    <property type="component" value="Unassembled WGS sequence"/>
</dbReference>